<dbReference type="NCBIfam" id="TIGR00377">
    <property type="entry name" value="ant_ant_sig"/>
    <property type="match status" value="1"/>
</dbReference>
<evidence type="ECO:0000256" key="2">
    <source>
        <dbReference type="RuleBase" id="RU003749"/>
    </source>
</evidence>
<evidence type="ECO:0000256" key="1">
    <source>
        <dbReference type="ARBA" id="ARBA00009013"/>
    </source>
</evidence>
<dbReference type="Proteomes" id="UP001165427">
    <property type="component" value="Unassembled WGS sequence"/>
</dbReference>
<keyword evidence="5" id="KW-1185">Reference proteome</keyword>
<dbReference type="PANTHER" id="PTHR33495:SF2">
    <property type="entry name" value="ANTI-SIGMA FACTOR ANTAGONIST TM_1081-RELATED"/>
    <property type="match status" value="1"/>
</dbReference>
<dbReference type="PANTHER" id="PTHR33495">
    <property type="entry name" value="ANTI-SIGMA FACTOR ANTAGONIST TM_1081-RELATED-RELATED"/>
    <property type="match status" value="1"/>
</dbReference>
<comment type="caution">
    <text evidence="4">The sequence shown here is derived from an EMBL/GenBank/DDBJ whole genome shotgun (WGS) entry which is preliminary data.</text>
</comment>
<feature type="domain" description="STAS" evidence="3">
    <location>
        <begin position="16"/>
        <end position="113"/>
    </location>
</feature>
<dbReference type="CDD" id="cd07043">
    <property type="entry name" value="STAS_anti-anti-sigma_factors"/>
    <property type="match status" value="1"/>
</dbReference>
<dbReference type="InterPro" id="IPR036513">
    <property type="entry name" value="STAS_dom_sf"/>
</dbReference>
<dbReference type="Pfam" id="PF01740">
    <property type="entry name" value="STAS"/>
    <property type="match status" value="1"/>
</dbReference>
<gene>
    <name evidence="4" type="ORF">MRX98_01210</name>
</gene>
<name>A0AA41QZ88_9BACT</name>
<reference evidence="4" key="1">
    <citation type="submission" date="2022-04" db="EMBL/GenBank/DDBJ databases">
        <title>Desulfatitalea alkaliphila sp. nov., a novel anaerobic sulfate-reducing bacterium isolated from terrestrial mud volcano, Taman Peninsula, Russia.</title>
        <authorList>
            <person name="Khomyakova M.A."/>
            <person name="Merkel A.Y."/>
            <person name="Slobodkin A.I."/>
        </authorList>
    </citation>
    <scope>NUCLEOTIDE SEQUENCE</scope>
    <source>
        <strain evidence="4">M08but</strain>
    </source>
</reference>
<organism evidence="4 5">
    <name type="scientific">Desulfatitalea alkaliphila</name>
    <dbReference type="NCBI Taxonomy" id="2929485"/>
    <lineage>
        <taxon>Bacteria</taxon>
        <taxon>Pseudomonadati</taxon>
        <taxon>Thermodesulfobacteriota</taxon>
        <taxon>Desulfobacteria</taxon>
        <taxon>Desulfobacterales</taxon>
        <taxon>Desulfosarcinaceae</taxon>
        <taxon>Desulfatitalea</taxon>
    </lineage>
</organism>
<dbReference type="EMBL" id="JALJRB010000001">
    <property type="protein sequence ID" value="MCJ8499177.1"/>
    <property type="molecule type" value="Genomic_DNA"/>
</dbReference>
<proteinExistence type="inferred from homology"/>
<dbReference type="InterPro" id="IPR002645">
    <property type="entry name" value="STAS_dom"/>
</dbReference>
<dbReference type="RefSeq" id="WP_246902307.1">
    <property type="nucleotide sequence ID" value="NZ_JALJRB010000001.1"/>
</dbReference>
<evidence type="ECO:0000313" key="4">
    <source>
        <dbReference type="EMBL" id="MCJ8499177.1"/>
    </source>
</evidence>
<dbReference type="SUPFAM" id="SSF52091">
    <property type="entry name" value="SpoIIaa-like"/>
    <property type="match status" value="1"/>
</dbReference>
<dbReference type="Gene3D" id="3.30.750.24">
    <property type="entry name" value="STAS domain"/>
    <property type="match status" value="1"/>
</dbReference>
<accession>A0AA41QZ88</accession>
<evidence type="ECO:0000313" key="5">
    <source>
        <dbReference type="Proteomes" id="UP001165427"/>
    </source>
</evidence>
<evidence type="ECO:0000259" key="3">
    <source>
        <dbReference type="PROSITE" id="PS50801"/>
    </source>
</evidence>
<dbReference type="InterPro" id="IPR003658">
    <property type="entry name" value="Anti-sigma_ant"/>
</dbReference>
<sequence length="128" mass="14021">MSLNISVKQQAKNAWVISLTGSLNTETAPAFGERLQPLLNNPGGTLALDMAGLEYISSAGLREVFKAQKAQKAVNGKLVFMGLQPQIRKVFEIVNALPSMRIFSSLQEMDDYLDSMQKQVTHPGDPND</sequence>
<dbReference type="AlphaFoldDB" id="A0AA41QZ88"/>
<protein>
    <recommendedName>
        <fullName evidence="2">Anti-sigma factor antagonist</fullName>
    </recommendedName>
</protein>
<dbReference type="GO" id="GO:0043856">
    <property type="term" value="F:anti-sigma factor antagonist activity"/>
    <property type="evidence" value="ECO:0007669"/>
    <property type="project" value="InterPro"/>
</dbReference>
<dbReference type="PROSITE" id="PS50801">
    <property type="entry name" value="STAS"/>
    <property type="match status" value="1"/>
</dbReference>
<comment type="similarity">
    <text evidence="1 2">Belongs to the anti-sigma-factor antagonist family.</text>
</comment>